<proteinExistence type="predicted"/>
<sequence>MKTLGLFALSGAALLQGVSAACCRSNKCLKAVALADTGLADCSANLGTVTVTSTAAATTSTQTVTTTVDQVTEFTSTTLDLFTETTTETALTETLFYTETVTSTGPVQTDTVTRTLTQTLTTTSTELAPGVTSTATYYLAEPTVFKVKARRTVVAAPSTLPEYASADCADWTKYVKACKCVGVELAPVTVTVSAAVETEIVTVTVPGEEVTVTVPMTVSSTQTAIVSATATEASTVTETVTDVPDSVTITETVSATSTVTVITTSTPSTVVPLTCQPTGYNFLVSTPYTSATSGVRSLWLWGVQNQVLWVGYGGTGVPSQLAASWTLDSNGSVQWHGTNSILYVLTGSSAASVQVKLGDRTSVDAGVAAGSMARIKGCVDANTGQFTVSADGRHNLVQCGSGIFISSGNGSDAGSTCVQATPTLQETWTVCQTTSLDLTSTSGSACLTSLIFGWSPSWRDGRVPARKKRGNPKYSLQKSDSYNRITRSLYCAVQLYKGTSGSLLPYILY</sequence>
<dbReference type="VEuPathDB" id="FungiDB:NEUTE1DRAFT_131069"/>
<dbReference type="RefSeq" id="XP_009853120.1">
    <property type="nucleotide sequence ID" value="XM_009854818.1"/>
</dbReference>
<dbReference type="PROSITE" id="PS51257">
    <property type="entry name" value="PROKAR_LIPOPROTEIN"/>
    <property type="match status" value="1"/>
</dbReference>
<evidence type="ECO:0000313" key="2">
    <source>
        <dbReference type="EMBL" id="EGO55269.1"/>
    </source>
</evidence>
<dbReference type="OrthoDB" id="4587123at2759"/>
<dbReference type="KEGG" id="nte:NEUTE1DRAFT131069"/>
<name>F8MTD7_NEUT8</name>
<evidence type="ECO:0000256" key="1">
    <source>
        <dbReference type="SAM" id="SignalP"/>
    </source>
</evidence>
<dbReference type="AlphaFoldDB" id="F8MTD7"/>
<keyword evidence="1" id="KW-0732">Signal</keyword>
<gene>
    <name evidence="2" type="ORF">NEUTE1DRAFT_131069</name>
</gene>
<evidence type="ECO:0000313" key="3">
    <source>
        <dbReference type="Proteomes" id="UP000008065"/>
    </source>
</evidence>
<protein>
    <recommendedName>
        <fullName evidence="4">Ricin B lectin domain-containing protein</fullName>
    </recommendedName>
</protein>
<reference evidence="3" key="1">
    <citation type="journal article" date="2011" name="Genetics">
        <title>Massive changes in genome architecture accompany the transition to self-fertility in the filamentous fungus Neurospora tetrasperma.</title>
        <authorList>
            <person name="Ellison C.E."/>
            <person name="Stajich J.E."/>
            <person name="Jacobson D.J."/>
            <person name="Natvig D.O."/>
            <person name="Lapidus A."/>
            <person name="Foster B."/>
            <person name="Aerts A."/>
            <person name="Riley R."/>
            <person name="Lindquist E.A."/>
            <person name="Grigoriev I.V."/>
            <person name="Taylor J.W."/>
        </authorList>
    </citation>
    <scope>NUCLEOTIDE SEQUENCE [LARGE SCALE GENOMIC DNA]</scope>
    <source>
        <strain evidence="3">FGSC 2508 / P0657</strain>
    </source>
</reference>
<organism evidence="2 3">
    <name type="scientific">Neurospora tetrasperma (strain FGSC 2508 / ATCC MYA-4615 / P0657)</name>
    <dbReference type="NCBI Taxonomy" id="510951"/>
    <lineage>
        <taxon>Eukaryota</taxon>
        <taxon>Fungi</taxon>
        <taxon>Dikarya</taxon>
        <taxon>Ascomycota</taxon>
        <taxon>Pezizomycotina</taxon>
        <taxon>Sordariomycetes</taxon>
        <taxon>Sordariomycetidae</taxon>
        <taxon>Sordariales</taxon>
        <taxon>Sordariaceae</taxon>
        <taxon>Neurospora</taxon>
    </lineage>
</organism>
<feature type="chain" id="PRO_5003380714" description="Ricin B lectin domain-containing protein" evidence="1">
    <location>
        <begin position="21"/>
        <end position="509"/>
    </location>
</feature>
<dbReference type="GeneID" id="20825498"/>
<accession>F8MTD7</accession>
<dbReference type="Proteomes" id="UP000008065">
    <property type="component" value="Unassembled WGS sequence"/>
</dbReference>
<dbReference type="EMBL" id="GL891306">
    <property type="protein sequence ID" value="EGO55269.1"/>
    <property type="molecule type" value="Genomic_DNA"/>
</dbReference>
<dbReference type="HOGENOM" id="CLU_649061_0_0_1"/>
<feature type="signal peptide" evidence="1">
    <location>
        <begin position="1"/>
        <end position="20"/>
    </location>
</feature>
<keyword evidence="3" id="KW-1185">Reference proteome</keyword>
<evidence type="ECO:0008006" key="4">
    <source>
        <dbReference type="Google" id="ProtNLM"/>
    </source>
</evidence>